<evidence type="ECO:0000313" key="1">
    <source>
        <dbReference type="EMBL" id="CEK60874.1"/>
    </source>
</evidence>
<dbReference type="EMBL" id="HACG01014009">
    <property type="protein sequence ID" value="CEK60874.1"/>
    <property type="molecule type" value="Transcribed_RNA"/>
</dbReference>
<feature type="non-terminal residue" evidence="1">
    <location>
        <position position="181"/>
    </location>
</feature>
<proteinExistence type="predicted"/>
<organism evidence="1">
    <name type="scientific">Arion vulgaris</name>
    <dbReference type="NCBI Taxonomy" id="1028688"/>
    <lineage>
        <taxon>Eukaryota</taxon>
        <taxon>Metazoa</taxon>
        <taxon>Spiralia</taxon>
        <taxon>Lophotrochozoa</taxon>
        <taxon>Mollusca</taxon>
        <taxon>Gastropoda</taxon>
        <taxon>Heterobranchia</taxon>
        <taxon>Euthyneura</taxon>
        <taxon>Panpulmonata</taxon>
        <taxon>Eupulmonata</taxon>
        <taxon>Stylommatophora</taxon>
        <taxon>Helicina</taxon>
        <taxon>Arionoidea</taxon>
        <taxon>Arionidae</taxon>
        <taxon>Arion</taxon>
    </lineage>
</organism>
<name>A0A0B6YX19_9EUPU</name>
<accession>A0A0B6YX19</accession>
<dbReference type="PANTHER" id="PTHR33487">
    <property type="entry name" value="CILIA- AND FLAGELLA-ASSOCIATED PROTEIN 54"/>
    <property type="match status" value="1"/>
</dbReference>
<gene>
    <name evidence="1" type="primary">ORF40604</name>
</gene>
<feature type="non-terminal residue" evidence="1">
    <location>
        <position position="1"/>
    </location>
</feature>
<dbReference type="AlphaFoldDB" id="A0A0B6YX19"/>
<protein>
    <submittedName>
        <fullName evidence="1">Uncharacterized protein</fullName>
    </submittedName>
</protein>
<dbReference type="PANTHER" id="PTHR33487:SF1">
    <property type="entry name" value="CILIA- AND FLAGELLA-ASSOCIATED PROTEIN 54"/>
    <property type="match status" value="1"/>
</dbReference>
<sequence>TVVSDMADCRQYCAEGLGEAEVCGNLDMQANFIFLGAQLNIIEGKGLDHTISLLKEAIRRLRLIPQCSDTGEQLLTSCIIFKADLEAMAKSDKHPDTLMTCLGAQKIILERLELLGEKIEHHSSDGKMDHLSSPKSPLQNVYLPYVQRLVEVKLRIGHAMARSCVKMGKTGNAGDLLLKWG</sequence>
<reference evidence="1" key="1">
    <citation type="submission" date="2014-12" db="EMBL/GenBank/DDBJ databases">
        <title>Insight into the proteome of Arion vulgaris.</title>
        <authorList>
            <person name="Aradska J."/>
            <person name="Bulat T."/>
            <person name="Smidak R."/>
            <person name="Sarate P."/>
            <person name="Gangsoo J."/>
            <person name="Sialana F."/>
            <person name="Bilban M."/>
            <person name="Lubec G."/>
        </authorList>
    </citation>
    <scope>NUCLEOTIDE SEQUENCE</scope>
    <source>
        <tissue evidence="1">Skin</tissue>
    </source>
</reference>
<dbReference type="GO" id="GO:0060271">
    <property type="term" value="P:cilium assembly"/>
    <property type="evidence" value="ECO:0007669"/>
    <property type="project" value="TreeGrafter"/>
</dbReference>